<dbReference type="AlphaFoldDB" id="A0A2Z5UV06"/>
<keyword evidence="2" id="KW-1185">Reference proteome</keyword>
<evidence type="ECO:0000313" key="1">
    <source>
        <dbReference type="EMBL" id="BBB15328.1"/>
    </source>
</evidence>
<sequence length="391" mass="44876">MFDSLTKCAEREGLGIKANFADDIYVGSLKDSDIVAALKEKFATEYTPFNLPYLLADQLRGIFGLDYTGPNESDEGYVHQIYEKIKAITERYVGEIDFKDCFIIDDEKGVIRDVDWQSIRKCFFETLSREGYFAKKPEVRNLLDFVRARQLCSKEDFSFSEVDKYIAADFFQREGYCILEEIEVNHPESWEILKSNKKLIFSTIGKLKRLLSQTDESSRSADHTIQVNKIIDQLFKLDLSRVDQKTFGDMFLEKNNQGLNLLLQVVYSKTDISILESLLDFIAKHSELMGRETIQKMLFQKLLGCVNVISLIAIPSKTQPDPTGFLLTFIDECITQLDLDRLKQLFVLAGTKDRIGWNAAIATLALKKYLDEFSLRKERTSCVNAKSDVRI</sequence>
<organism evidence="1 2">
    <name type="scientific">Candidatus Rickettsiella viridis</name>
    <dbReference type="NCBI Taxonomy" id="676208"/>
    <lineage>
        <taxon>Bacteria</taxon>
        <taxon>Pseudomonadati</taxon>
        <taxon>Pseudomonadota</taxon>
        <taxon>Gammaproteobacteria</taxon>
        <taxon>Legionellales</taxon>
        <taxon>Coxiellaceae</taxon>
        <taxon>Rickettsiella</taxon>
    </lineage>
</organism>
<dbReference type="Proteomes" id="UP000282483">
    <property type="component" value="Chromosome"/>
</dbReference>
<protein>
    <submittedName>
        <fullName evidence="1">Uncharacterized protein</fullName>
    </submittedName>
</protein>
<gene>
    <name evidence="1" type="ORF">RVIR1_08390</name>
</gene>
<dbReference type="KEGG" id="rvi:RVIR1_08390"/>
<evidence type="ECO:0000313" key="2">
    <source>
        <dbReference type="Proteomes" id="UP000282483"/>
    </source>
</evidence>
<dbReference type="OrthoDB" id="5659972at2"/>
<dbReference type="RefSeq" id="WP_145985128.1">
    <property type="nucleotide sequence ID" value="NZ_AP018005.1"/>
</dbReference>
<name>A0A2Z5UV06_9COXI</name>
<proteinExistence type="predicted"/>
<accession>A0A2Z5UV06</accession>
<reference evidence="1 2" key="1">
    <citation type="submission" date="2017-03" db="EMBL/GenBank/DDBJ databases">
        <title>The genome sequence of Candidatus Rickettsiella viridis.</title>
        <authorList>
            <person name="Nikoh N."/>
            <person name="Tsuchida T."/>
            <person name="Yamaguchi K."/>
            <person name="Maeda T."/>
            <person name="Shigenobu S."/>
            <person name="Fukatsu T."/>
        </authorList>
    </citation>
    <scope>NUCLEOTIDE SEQUENCE [LARGE SCALE GENOMIC DNA]</scope>
    <source>
        <strain evidence="1 2">Ap-RA04</strain>
    </source>
</reference>
<dbReference type="EMBL" id="AP018005">
    <property type="protein sequence ID" value="BBB15328.1"/>
    <property type="molecule type" value="Genomic_DNA"/>
</dbReference>